<proteinExistence type="inferred from homology"/>
<evidence type="ECO:0000256" key="5">
    <source>
        <dbReference type="ARBA" id="ARBA00023284"/>
    </source>
</evidence>
<dbReference type="Gene3D" id="3.40.30.10">
    <property type="entry name" value="Glutaredoxin"/>
    <property type="match status" value="1"/>
</dbReference>
<dbReference type="InterPro" id="IPR050455">
    <property type="entry name" value="Tpx_Peroxidase_subfamily"/>
</dbReference>
<evidence type="ECO:0000259" key="7">
    <source>
        <dbReference type="Pfam" id="PF08534"/>
    </source>
</evidence>
<dbReference type="InterPro" id="IPR036428">
    <property type="entry name" value="PCD_sf"/>
</dbReference>
<dbReference type="CDD" id="cd00488">
    <property type="entry name" value="PCD_DCoH"/>
    <property type="match status" value="1"/>
</dbReference>
<dbReference type="GO" id="GO:0016491">
    <property type="term" value="F:oxidoreductase activity"/>
    <property type="evidence" value="ECO:0007669"/>
    <property type="project" value="InterPro"/>
</dbReference>
<protein>
    <recommendedName>
        <fullName evidence="6">Putative pterin-4-alpha-carbinolamine dehydratase</fullName>
        <shortName evidence="6">PHS</shortName>
        <ecNumber evidence="6">4.2.1.96</ecNumber>
    </recommendedName>
    <alternativeName>
        <fullName evidence="6">4-alpha-hydroxy-tetrahydropterin dehydratase</fullName>
    </alternativeName>
    <alternativeName>
        <fullName evidence="6">Pterin carbinolamine dehydratase</fullName>
        <shortName evidence="6">PCD</shortName>
    </alternativeName>
</protein>
<dbReference type="PANTHER" id="PTHR43110:SF1">
    <property type="entry name" value="THIOL PEROXIDASE"/>
    <property type="match status" value="1"/>
</dbReference>
<dbReference type="InterPro" id="IPR036249">
    <property type="entry name" value="Thioredoxin-like_sf"/>
</dbReference>
<evidence type="ECO:0000256" key="6">
    <source>
        <dbReference type="HAMAP-Rule" id="MF_00434"/>
    </source>
</evidence>
<dbReference type="GO" id="GO:0008124">
    <property type="term" value="F:4-alpha-hydroxytetrahydrobiopterin dehydratase activity"/>
    <property type="evidence" value="ECO:0007669"/>
    <property type="project" value="UniProtKB-UniRule"/>
</dbReference>
<dbReference type="InterPro" id="IPR001533">
    <property type="entry name" value="Pterin_deHydtase"/>
</dbReference>
<evidence type="ECO:0000313" key="8">
    <source>
        <dbReference type="EMBL" id="MBI2877776.1"/>
    </source>
</evidence>
<keyword evidence="5" id="KW-0676">Redox-active center</keyword>
<keyword evidence="4 6" id="KW-0456">Lyase</keyword>
<reference evidence="8" key="1">
    <citation type="submission" date="2020-07" db="EMBL/GenBank/DDBJ databases">
        <title>Huge and variable diversity of episymbiotic CPR bacteria and DPANN archaea in groundwater ecosystems.</title>
        <authorList>
            <person name="He C.Y."/>
            <person name="Keren R."/>
            <person name="Whittaker M."/>
            <person name="Farag I.F."/>
            <person name="Doudna J."/>
            <person name="Cate J.H.D."/>
            <person name="Banfield J.F."/>
        </authorList>
    </citation>
    <scope>NUCLEOTIDE SEQUENCE</scope>
    <source>
        <strain evidence="8">NC_groundwater_672_Ag_B-0.1um_62_36</strain>
    </source>
</reference>
<dbReference type="InterPro" id="IPR013740">
    <property type="entry name" value="Redoxin"/>
</dbReference>
<accession>A0A932CRG0</accession>
<evidence type="ECO:0000256" key="1">
    <source>
        <dbReference type="ARBA" id="ARBA00001554"/>
    </source>
</evidence>
<dbReference type="EMBL" id="JACPRF010000394">
    <property type="protein sequence ID" value="MBI2877776.1"/>
    <property type="molecule type" value="Genomic_DNA"/>
</dbReference>
<dbReference type="Pfam" id="PF08534">
    <property type="entry name" value="Redoxin"/>
    <property type="match status" value="1"/>
</dbReference>
<evidence type="ECO:0000313" key="9">
    <source>
        <dbReference type="Proteomes" id="UP000769766"/>
    </source>
</evidence>
<feature type="domain" description="Redoxin" evidence="7">
    <location>
        <begin position="21"/>
        <end position="148"/>
    </location>
</feature>
<dbReference type="Proteomes" id="UP000769766">
    <property type="component" value="Unassembled WGS sequence"/>
</dbReference>
<dbReference type="AlphaFoldDB" id="A0A932CRG0"/>
<comment type="similarity">
    <text evidence="2 6">Belongs to the pterin-4-alpha-carbinolamine dehydratase family.</text>
</comment>
<gene>
    <name evidence="8" type="ORF">HYY20_12955</name>
</gene>
<dbReference type="Gene3D" id="3.30.1360.20">
    <property type="entry name" value="Transcriptional coactivator/pterin dehydratase"/>
    <property type="match status" value="1"/>
</dbReference>
<dbReference type="SUPFAM" id="SSF52833">
    <property type="entry name" value="Thioredoxin-like"/>
    <property type="match status" value="1"/>
</dbReference>
<name>A0A932CRG0_UNCTE</name>
<evidence type="ECO:0000256" key="2">
    <source>
        <dbReference type="ARBA" id="ARBA00006472"/>
    </source>
</evidence>
<organism evidence="8 9">
    <name type="scientific">Tectimicrobiota bacterium</name>
    <dbReference type="NCBI Taxonomy" id="2528274"/>
    <lineage>
        <taxon>Bacteria</taxon>
        <taxon>Pseudomonadati</taxon>
        <taxon>Nitrospinota/Tectimicrobiota group</taxon>
        <taxon>Candidatus Tectimicrobiota</taxon>
    </lineage>
</organism>
<evidence type="ECO:0000256" key="3">
    <source>
        <dbReference type="ARBA" id="ARBA00023157"/>
    </source>
</evidence>
<dbReference type="SUPFAM" id="SSF55248">
    <property type="entry name" value="PCD-like"/>
    <property type="match status" value="1"/>
</dbReference>
<dbReference type="GO" id="GO:0006729">
    <property type="term" value="P:tetrahydrobiopterin biosynthetic process"/>
    <property type="evidence" value="ECO:0007669"/>
    <property type="project" value="InterPro"/>
</dbReference>
<dbReference type="PANTHER" id="PTHR43110">
    <property type="entry name" value="THIOL PEROXIDASE"/>
    <property type="match status" value="1"/>
</dbReference>
<dbReference type="HAMAP" id="MF_00434">
    <property type="entry name" value="Pterin_4_alpha"/>
    <property type="match status" value="1"/>
</dbReference>
<dbReference type="NCBIfam" id="NF002017">
    <property type="entry name" value="PRK00823.1-2"/>
    <property type="match status" value="1"/>
</dbReference>
<dbReference type="Pfam" id="PF01329">
    <property type="entry name" value="Pterin_4a"/>
    <property type="match status" value="1"/>
</dbReference>
<evidence type="ECO:0000256" key="4">
    <source>
        <dbReference type="ARBA" id="ARBA00023239"/>
    </source>
</evidence>
<comment type="caution">
    <text evidence="8">The sequence shown here is derived from an EMBL/GenBank/DDBJ whole genome shotgun (WGS) entry which is preliminary data.</text>
</comment>
<dbReference type="EC" id="4.2.1.96" evidence="6"/>
<comment type="catalytic activity">
    <reaction evidence="1 6">
        <text>(4aS,6R)-4a-hydroxy-L-erythro-5,6,7,8-tetrahydrobiopterin = (6R)-L-erythro-6,7-dihydrobiopterin + H2O</text>
        <dbReference type="Rhea" id="RHEA:11920"/>
        <dbReference type="ChEBI" id="CHEBI:15377"/>
        <dbReference type="ChEBI" id="CHEBI:15642"/>
        <dbReference type="ChEBI" id="CHEBI:43120"/>
        <dbReference type="EC" id="4.2.1.96"/>
    </reaction>
</comment>
<sequence length="283" mass="31858">MSRTVNFQGNPWQLTGRLLEKGGRFPDFRVVSQDYKEVTLADFTGVIKIIAAFPSFDFPLCALQVKELDKRSSAFLPEVVTLTISKDLPASQSRFYVDNAIQNLIILSDYKFSSFGINCGLLVKGLSFLASSIFIVDKNSILRYVQATGELYAPLDYNTTFKSLEEVIDNPEIVPEKDFSSRCKPCEGGIPPLSGEIVKETIPNYPDWNLVDDKKISREFKFKTFLEAKHSLDLISMVAEEQGHHPDMTLSYNKLKVTLTTHSAGGLTENDFIMARIIDEMEM</sequence>
<keyword evidence="3" id="KW-1015">Disulfide bond</keyword>